<reference evidence="4" key="1">
    <citation type="journal article" date="2015" name="PLoS Genet.">
        <title>The dynamic genome and transcriptome of the human fungal pathogen Blastomyces and close relative Emmonsia.</title>
        <authorList>
            <person name="Munoz J.F."/>
            <person name="Gauthier G.M."/>
            <person name="Desjardins C.A."/>
            <person name="Gallo J.E."/>
            <person name="Holder J."/>
            <person name="Sullivan T.D."/>
            <person name="Marty A.J."/>
            <person name="Carmen J.C."/>
            <person name="Chen Z."/>
            <person name="Ding L."/>
            <person name="Gujja S."/>
            <person name="Magrini V."/>
            <person name="Misas E."/>
            <person name="Mitreva M."/>
            <person name="Priest M."/>
            <person name="Saif S."/>
            <person name="Whiston E.A."/>
            <person name="Young S."/>
            <person name="Zeng Q."/>
            <person name="Goldman W.E."/>
            <person name="Mardis E.R."/>
            <person name="Taylor J.W."/>
            <person name="McEwen J.G."/>
            <person name="Clay O.K."/>
            <person name="Klein B.S."/>
            <person name="Cuomo C.A."/>
        </authorList>
    </citation>
    <scope>NUCLEOTIDE SEQUENCE [LARGE SCALE GENOMIC DNA]</scope>
    <source>
        <strain evidence="4">UAMH 139</strain>
    </source>
</reference>
<dbReference type="AlphaFoldDB" id="A0A0H1BNX3"/>
<comment type="caution">
    <text evidence="3">The sequence shown here is derived from an EMBL/GenBank/DDBJ whole genome shotgun (WGS) entry which is preliminary data.</text>
</comment>
<feature type="domain" description="Mmc1 C-terminal" evidence="2">
    <location>
        <begin position="379"/>
        <end position="579"/>
    </location>
</feature>
<accession>A0A0H1BNX3</accession>
<dbReference type="STRING" id="2060906.A0A0H1BNX3"/>
<sequence>MPPKLPPSLSKQAVPFTEAVFFCPSCSIWRCSLPSLTTRRRNRTLNPRRARFASTFAPQSTPAHAVNITRNIPERFQGLYSALNGVHDTAANHVNSSRLQLALRGLETTRPVIRVAVLALDDTATTARLVRLLLADPLSPKQQWEDYLEEHQMDGSGSLLIKYGDQTDLALENSLVPTISIPSRTLQSSNLEILISPLSASSNSDVHITSNTFLVPTIAIQSTGTGTHTFIRYPVHKSMVCGKGIDGLLAYTRLAERANITGMDSICASFDFGLGQGSTQKTNGVSCVDIERAEAALDTFRESVQNAPEYEKGWSGSGVQPLIDWVSASPKDDILEPSIKRLVGSLLDGAEESINAEENKRILAQQAKTVPEEVRLDLDRTVSTWAERAHTELRDTLNEGFANKAWRNLAWWKLFWHVDDVGMITSRVLRKKWLPEAEKEVIWIGGKIHQAGLLDNISNSTAAIQESPPELEVSHAGESSSMSPEKLWPTQIADIRDSLTASSVPSLHSVAQNLVFFSLSTTSLSAALSALVYISTSGTSMYEAGTIATIGLFVSLRRQQKGWDSARGLWEHEVREEGRRALRDTEEVLRTIIHEGGRAIEAAPETEARQQIDRARQALSDVK</sequence>
<name>A0A0H1BNX3_9EURO</name>
<dbReference type="PANTHER" id="PTHR38644">
    <property type="entry name" value="EXPRESSED PROTEIN"/>
    <property type="match status" value="1"/>
</dbReference>
<gene>
    <name evidence="3" type="ORF">EMPG_12263</name>
</gene>
<evidence type="ECO:0000313" key="4">
    <source>
        <dbReference type="Proteomes" id="UP000053573"/>
    </source>
</evidence>
<protein>
    <recommendedName>
        <fullName evidence="2">Mmc1 C-terminal domain-containing protein</fullName>
    </recommendedName>
</protein>
<dbReference type="InterPro" id="IPR056196">
    <property type="entry name" value="Mmc1_C"/>
</dbReference>
<evidence type="ECO:0000256" key="1">
    <source>
        <dbReference type="SAM" id="MobiDB-lite"/>
    </source>
</evidence>
<dbReference type="OrthoDB" id="5319015at2759"/>
<dbReference type="Pfam" id="PF23867">
    <property type="entry name" value="Mmc1_N"/>
    <property type="match status" value="1"/>
</dbReference>
<evidence type="ECO:0000259" key="2">
    <source>
        <dbReference type="Pfam" id="PF23868"/>
    </source>
</evidence>
<feature type="region of interest" description="Disordered" evidence="1">
    <location>
        <begin position="465"/>
        <end position="485"/>
    </location>
</feature>
<organism evidence="3 4">
    <name type="scientific">Blastomyces silverae</name>
    <dbReference type="NCBI Taxonomy" id="2060906"/>
    <lineage>
        <taxon>Eukaryota</taxon>
        <taxon>Fungi</taxon>
        <taxon>Dikarya</taxon>
        <taxon>Ascomycota</taxon>
        <taxon>Pezizomycotina</taxon>
        <taxon>Eurotiomycetes</taxon>
        <taxon>Eurotiomycetidae</taxon>
        <taxon>Onygenales</taxon>
        <taxon>Ajellomycetaceae</taxon>
        <taxon>Blastomyces</taxon>
    </lineage>
</organism>
<dbReference type="EMBL" id="LDEV01000715">
    <property type="protein sequence ID" value="KLJ12732.1"/>
    <property type="molecule type" value="Genomic_DNA"/>
</dbReference>
<dbReference type="Proteomes" id="UP000053573">
    <property type="component" value="Unassembled WGS sequence"/>
</dbReference>
<dbReference type="Pfam" id="PF23868">
    <property type="entry name" value="Mmc1_C"/>
    <property type="match status" value="1"/>
</dbReference>
<dbReference type="PANTHER" id="PTHR38644:SF1">
    <property type="entry name" value="EXPRESSED PROTEIN"/>
    <property type="match status" value="1"/>
</dbReference>
<proteinExistence type="predicted"/>
<evidence type="ECO:0000313" key="3">
    <source>
        <dbReference type="EMBL" id="KLJ12732.1"/>
    </source>
</evidence>
<keyword evidence="4" id="KW-1185">Reference proteome</keyword>